<sequence>MSKPRASQSPSQASMSVALKDEMSAAAKLGIDHDVQRYGGVRTIPLQVGLPPALIALFLLLAGLMSLIWGGRLAEMKDLAVNETNQTALALATKLENVGIVTLA</sequence>
<keyword evidence="1" id="KW-0812">Transmembrane</keyword>
<accession>A0A1Y2HFQ2</accession>
<gene>
    <name evidence="2" type="ORF">BCR44DRAFT_382394</name>
</gene>
<comment type="caution">
    <text evidence="2">The sequence shown here is derived from an EMBL/GenBank/DDBJ whole genome shotgun (WGS) entry which is preliminary data.</text>
</comment>
<evidence type="ECO:0000313" key="2">
    <source>
        <dbReference type="EMBL" id="ORZ33365.1"/>
    </source>
</evidence>
<proteinExistence type="predicted"/>
<name>A0A1Y2HFQ2_9FUNG</name>
<evidence type="ECO:0000313" key="3">
    <source>
        <dbReference type="Proteomes" id="UP000193411"/>
    </source>
</evidence>
<dbReference type="AlphaFoldDB" id="A0A1Y2HFQ2"/>
<dbReference type="Proteomes" id="UP000193411">
    <property type="component" value="Unassembled WGS sequence"/>
</dbReference>
<keyword evidence="1" id="KW-0472">Membrane</keyword>
<feature type="transmembrane region" description="Helical" evidence="1">
    <location>
        <begin position="50"/>
        <end position="69"/>
    </location>
</feature>
<dbReference type="EMBL" id="MCFL01000036">
    <property type="protein sequence ID" value="ORZ33365.1"/>
    <property type="molecule type" value="Genomic_DNA"/>
</dbReference>
<protein>
    <submittedName>
        <fullName evidence="2">Uncharacterized protein</fullName>
    </submittedName>
</protein>
<evidence type="ECO:0000256" key="1">
    <source>
        <dbReference type="SAM" id="Phobius"/>
    </source>
</evidence>
<keyword evidence="1" id="KW-1133">Transmembrane helix</keyword>
<keyword evidence="3" id="KW-1185">Reference proteome</keyword>
<reference evidence="2 3" key="1">
    <citation type="submission" date="2016-07" db="EMBL/GenBank/DDBJ databases">
        <title>Pervasive Adenine N6-methylation of Active Genes in Fungi.</title>
        <authorList>
            <consortium name="DOE Joint Genome Institute"/>
            <person name="Mondo S.J."/>
            <person name="Dannebaum R.O."/>
            <person name="Kuo R.C."/>
            <person name="Labutti K."/>
            <person name="Haridas S."/>
            <person name="Kuo A."/>
            <person name="Salamov A."/>
            <person name="Ahrendt S.R."/>
            <person name="Lipzen A."/>
            <person name="Sullivan W."/>
            <person name="Andreopoulos W.B."/>
            <person name="Clum A."/>
            <person name="Lindquist E."/>
            <person name="Daum C."/>
            <person name="Ramamoorthy G.K."/>
            <person name="Gryganskyi A."/>
            <person name="Culley D."/>
            <person name="Magnuson J.K."/>
            <person name="James T.Y."/>
            <person name="O'Malley M.A."/>
            <person name="Stajich J.E."/>
            <person name="Spatafora J.W."/>
            <person name="Visel A."/>
            <person name="Grigoriev I.V."/>
        </authorList>
    </citation>
    <scope>NUCLEOTIDE SEQUENCE [LARGE SCALE GENOMIC DNA]</scope>
    <source>
        <strain evidence="2 3">PL171</strain>
    </source>
</reference>
<organism evidence="2 3">
    <name type="scientific">Catenaria anguillulae PL171</name>
    <dbReference type="NCBI Taxonomy" id="765915"/>
    <lineage>
        <taxon>Eukaryota</taxon>
        <taxon>Fungi</taxon>
        <taxon>Fungi incertae sedis</taxon>
        <taxon>Blastocladiomycota</taxon>
        <taxon>Blastocladiomycetes</taxon>
        <taxon>Blastocladiales</taxon>
        <taxon>Catenariaceae</taxon>
        <taxon>Catenaria</taxon>
    </lineage>
</organism>